<keyword evidence="2 5" id="KW-0479">Metal-binding</keyword>
<feature type="domain" description="Alcohol dehydrogenase-like C-terminal" evidence="7">
    <location>
        <begin position="179"/>
        <end position="288"/>
    </location>
</feature>
<dbReference type="SUPFAM" id="SSF50129">
    <property type="entry name" value="GroES-like"/>
    <property type="match status" value="1"/>
</dbReference>
<evidence type="ECO:0000313" key="10">
    <source>
        <dbReference type="Proteomes" id="UP001596226"/>
    </source>
</evidence>
<name>A0ABW1H1X4_9ACTN</name>
<dbReference type="Gene3D" id="3.90.180.10">
    <property type="entry name" value="Medium-chain alcohol dehydrogenases, catalytic domain"/>
    <property type="match status" value="1"/>
</dbReference>
<dbReference type="InterPro" id="IPR050129">
    <property type="entry name" value="Zn_alcohol_dh"/>
</dbReference>
<keyword evidence="4" id="KW-0560">Oxidoreductase</keyword>
<evidence type="ECO:0000259" key="8">
    <source>
        <dbReference type="Pfam" id="PF08240"/>
    </source>
</evidence>
<dbReference type="Pfam" id="PF00107">
    <property type="entry name" value="ADH_zinc_N"/>
    <property type="match status" value="1"/>
</dbReference>
<dbReference type="EMBL" id="JBHSQS010000003">
    <property type="protein sequence ID" value="MFC5922948.1"/>
    <property type="molecule type" value="Genomic_DNA"/>
</dbReference>
<gene>
    <name evidence="9" type="ORF">ACFQGL_06285</name>
</gene>
<feature type="region of interest" description="Disordered" evidence="6">
    <location>
        <begin position="319"/>
        <end position="341"/>
    </location>
</feature>
<reference evidence="10" key="1">
    <citation type="journal article" date="2019" name="Int. J. Syst. Evol. Microbiol.">
        <title>The Global Catalogue of Microorganisms (GCM) 10K type strain sequencing project: providing services to taxonomists for standard genome sequencing and annotation.</title>
        <authorList>
            <consortium name="The Broad Institute Genomics Platform"/>
            <consortium name="The Broad Institute Genome Sequencing Center for Infectious Disease"/>
            <person name="Wu L."/>
            <person name="Ma J."/>
        </authorList>
    </citation>
    <scope>NUCLEOTIDE SEQUENCE [LARGE SCALE GENOMIC DNA]</scope>
    <source>
        <strain evidence="10">CGMCC 4.7144</strain>
    </source>
</reference>
<keyword evidence="3 5" id="KW-0862">Zinc</keyword>
<organism evidence="9 10">
    <name type="scientific">Micromonospora vulcania</name>
    <dbReference type="NCBI Taxonomy" id="1441873"/>
    <lineage>
        <taxon>Bacteria</taxon>
        <taxon>Bacillati</taxon>
        <taxon>Actinomycetota</taxon>
        <taxon>Actinomycetes</taxon>
        <taxon>Micromonosporales</taxon>
        <taxon>Micromonosporaceae</taxon>
        <taxon>Micromonospora</taxon>
    </lineage>
</organism>
<evidence type="ECO:0000256" key="2">
    <source>
        <dbReference type="ARBA" id="ARBA00022723"/>
    </source>
</evidence>
<dbReference type="Proteomes" id="UP001596226">
    <property type="component" value="Unassembled WGS sequence"/>
</dbReference>
<comment type="cofactor">
    <cofactor evidence="1 5">
        <name>Zn(2+)</name>
        <dbReference type="ChEBI" id="CHEBI:29105"/>
    </cofactor>
</comment>
<evidence type="ECO:0000313" key="9">
    <source>
        <dbReference type="EMBL" id="MFC5922948.1"/>
    </source>
</evidence>
<evidence type="ECO:0000256" key="5">
    <source>
        <dbReference type="RuleBase" id="RU361277"/>
    </source>
</evidence>
<dbReference type="InterPro" id="IPR036291">
    <property type="entry name" value="NAD(P)-bd_dom_sf"/>
</dbReference>
<evidence type="ECO:0000256" key="4">
    <source>
        <dbReference type="ARBA" id="ARBA00023002"/>
    </source>
</evidence>
<evidence type="ECO:0000259" key="7">
    <source>
        <dbReference type="Pfam" id="PF00107"/>
    </source>
</evidence>
<proteinExistence type="inferred from homology"/>
<dbReference type="RefSeq" id="WP_377506730.1">
    <property type="nucleotide sequence ID" value="NZ_JBHSQS010000003.1"/>
</dbReference>
<feature type="domain" description="Alcohol dehydrogenase-like N-terminal" evidence="8">
    <location>
        <begin position="24"/>
        <end position="140"/>
    </location>
</feature>
<dbReference type="InterPro" id="IPR011032">
    <property type="entry name" value="GroES-like_sf"/>
</dbReference>
<protein>
    <submittedName>
        <fullName evidence="9">Zinc-binding dehydrogenase</fullName>
    </submittedName>
</protein>
<dbReference type="InterPro" id="IPR013149">
    <property type="entry name" value="ADH-like_C"/>
</dbReference>
<dbReference type="InterPro" id="IPR013154">
    <property type="entry name" value="ADH-like_N"/>
</dbReference>
<dbReference type="Pfam" id="PF08240">
    <property type="entry name" value="ADH_N"/>
    <property type="match status" value="1"/>
</dbReference>
<dbReference type="PANTHER" id="PTHR43401:SF5">
    <property type="entry name" value="ALCOHOL DEHYDROGENASE-RELATED"/>
    <property type="match status" value="1"/>
</dbReference>
<evidence type="ECO:0000256" key="3">
    <source>
        <dbReference type="ARBA" id="ARBA00022833"/>
    </source>
</evidence>
<dbReference type="InterPro" id="IPR002328">
    <property type="entry name" value="ADH_Zn_CS"/>
</dbReference>
<keyword evidence="10" id="KW-1185">Reference proteome</keyword>
<dbReference type="PROSITE" id="PS00059">
    <property type="entry name" value="ADH_ZINC"/>
    <property type="match status" value="1"/>
</dbReference>
<evidence type="ECO:0000256" key="1">
    <source>
        <dbReference type="ARBA" id="ARBA00001947"/>
    </source>
</evidence>
<dbReference type="Gene3D" id="3.40.50.720">
    <property type="entry name" value="NAD(P)-binding Rossmann-like Domain"/>
    <property type="match status" value="1"/>
</dbReference>
<comment type="caution">
    <text evidence="9">The sequence shown here is derived from an EMBL/GenBank/DDBJ whole genome shotgun (WGS) entry which is preliminary data.</text>
</comment>
<dbReference type="PANTHER" id="PTHR43401">
    <property type="entry name" value="L-THREONINE 3-DEHYDROGENASE"/>
    <property type="match status" value="1"/>
</dbReference>
<evidence type="ECO:0000256" key="6">
    <source>
        <dbReference type="SAM" id="MobiDB-lite"/>
    </source>
</evidence>
<sequence length="341" mass="35229">MRAFVISGPGRGRVEDVDPPVPADGEVVVDVARVGLCGTDTELLAGTMPYLASGEQITPFVPGHEWVGVVSRLGAGVDRGWLGRRVTADTVIGCGRCRRCSAGRQQMCEDRYEIGIRGNWPGALAEQLRVPAACLRPVPDGVDDTTAALVEPAGCAHRAVVAAQLRPGQRVCVFGPGTLGLLAVQFIAARGVGVDVVGVQGHTLELARTLGAANAWRAGTEPTDHYDVVIDTSPSPSVGQLALRRAEPGGRVVLVGIADTPSVADLREITLNDLTVVGINSAAAHFDLALAELATGRIRTAPLVRAVVGLDDAGAALTGRVPGAGGPGPKTMVDPRVPPSR</sequence>
<dbReference type="SUPFAM" id="SSF51735">
    <property type="entry name" value="NAD(P)-binding Rossmann-fold domains"/>
    <property type="match status" value="1"/>
</dbReference>
<comment type="similarity">
    <text evidence="5">Belongs to the zinc-containing alcohol dehydrogenase family.</text>
</comment>
<accession>A0ABW1H1X4</accession>